<dbReference type="AlphaFoldDB" id="A0A8J3TLF0"/>
<sequence length="76" mass="7719">MIAEINRSRAPTNTSTSARHSAPDSGTPPTTNPDTAASTPATNSHDDTPSPDTGAPSGVDAHVDRSEPLARSPPDS</sequence>
<feature type="compositionally biased region" description="Polar residues" evidence="1">
    <location>
        <begin position="27"/>
        <end position="43"/>
    </location>
</feature>
<evidence type="ECO:0000313" key="2">
    <source>
        <dbReference type="EMBL" id="GII27932.1"/>
    </source>
</evidence>
<proteinExistence type="predicted"/>
<evidence type="ECO:0000256" key="1">
    <source>
        <dbReference type="SAM" id="MobiDB-lite"/>
    </source>
</evidence>
<dbReference type="EMBL" id="BOOO01000006">
    <property type="protein sequence ID" value="GII27932.1"/>
    <property type="molecule type" value="Genomic_DNA"/>
</dbReference>
<feature type="region of interest" description="Disordered" evidence="1">
    <location>
        <begin position="1"/>
        <end position="76"/>
    </location>
</feature>
<evidence type="ECO:0000313" key="3">
    <source>
        <dbReference type="Proteomes" id="UP000650628"/>
    </source>
</evidence>
<name>A0A8J3TLF0_9ACTN</name>
<reference evidence="2 3" key="1">
    <citation type="submission" date="2021-01" db="EMBL/GenBank/DDBJ databases">
        <title>Whole genome shotgun sequence of Planotetraspora mira NBRC 15435.</title>
        <authorList>
            <person name="Komaki H."/>
            <person name="Tamura T."/>
        </authorList>
    </citation>
    <scope>NUCLEOTIDE SEQUENCE [LARGE SCALE GENOMIC DNA]</scope>
    <source>
        <strain evidence="2 3">NBRC 15435</strain>
    </source>
</reference>
<organism evidence="2 3">
    <name type="scientific">Planotetraspora mira</name>
    <dbReference type="NCBI Taxonomy" id="58121"/>
    <lineage>
        <taxon>Bacteria</taxon>
        <taxon>Bacillati</taxon>
        <taxon>Actinomycetota</taxon>
        <taxon>Actinomycetes</taxon>
        <taxon>Streptosporangiales</taxon>
        <taxon>Streptosporangiaceae</taxon>
        <taxon>Planotetraspora</taxon>
    </lineage>
</organism>
<comment type="caution">
    <text evidence="2">The sequence shown here is derived from an EMBL/GenBank/DDBJ whole genome shotgun (WGS) entry which is preliminary data.</text>
</comment>
<keyword evidence="3" id="KW-1185">Reference proteome</keyword>
<dbReference type="Proteomes" id="UP000650628">
    <property type="component" value="Unassembled WGS sequence"/>
</dbReference>
<gene>
    <name evidence="2" type="ORF">Pmi06nite_13740</name>
</gene>
<protein>
    <submittedName>
        <fullName evidence="2">Uncharacterized protein</fullName>
    </submittedName>
</protein>
<accession>A0A8J3TLF0</accession>
<feature type="compositionally biased region" description="Polar residues" evidence="1">
    <location>
        <begin position="9"/>
        <end position="19"/>
    </location>
</feature>